<dbReference type="NCBIfam" id="TIGR03025">
    <property type="entry name" value="EPS_sugtrans"/>
    <property type="match status" value="1"/>
</dbReference>
<feature type="transmembrane region" description="Helical" evidence="7">
    <location>
        <begin position="49"/>
        <end position="70"/>
    </location>
</feature>
<evidence type="ECO:0000256" key="6">
    <source>
        <dbReference type="ARBA" id="ARBA00023136"/>
    </source>
</evidence>
<dbReference type="PANTHER" id="PTHR30576">
    <property type="entry name" value="COLANIC BIOSYNTHESIS UDP-GLUCOSE LIPID CARRIER TRANSFERASE"/>
    <property type="match status" value="1"/>
</dbReference>
<dbReference type="GO" id="GO:0016740">
    <property type="term" value="F:transferase activity"/>
    <property type="evidence" value="ECO:0007669"/>
    <property type="project" value="UniProtKB-KW"/>
</dbReference>
<keyword evidence="5 7" id="KW-1133">Transmembrane helix</keyword>
<evidence type="ECO:0000256" key="3">
    <source>
        <dbReference type="ARBA" id="ARBA00022679"/>
    </source>
</evidence>
<evidence type="ECO:0000313" key="10">
    <source>
        <dbReference type="Proteomes" id="UP001594351"/>
    </source>
</evidence>
<comment type="subcellular location">
    <subcellularLocation>
        <location evidence="1">Membrane</location>
        <topology evidence="1">Multi-pass membrane protein</topology>
    </subcellularLocation>
</comment>
<evidence type="ECO:0000256" key="1">
    <source>
        <dbReference type="ARBA" id="ARBA00004141"/>
    </source>
</evidence>
<dbReference type="Pfam" id="PF13727">
    <property type="entry name" value="CoA_binding_3"/>
    <property type="match status" value="1"/>
</dbReference>
<organism evidence="9 10">
    <name type="scientific">candidate division CSSED10-310 bacterium</name>
    <dbReference type="NCBI Taxonomy" id="2855610"/>
    <lineage>
        <taxon>Bacteria</taxon>
        <taxon>Bacteria division CSSED10-310</taxon>
    </lineage>
</organism>
<dbReference type="EC" id="2.7.8.-" evidence="9"/>
<feature type="transmembrane region" description="Helical" evidence="7">
    <location>
        <begin position="284"/>
        <end position="308"/>
    </location>
</feature>
<sequence>MLHEQNVFYKRFMIVVDSMILVVSFLLAYKTRNIEFFSSLRGLLYPFEYYSYLLVITVPTFIIIFSYFGFYSLPRPRSIGMLLSMGTKSILVSFFVLAGFIFMFKLDFVSRIFLGIYTFYSFVLIIMSRILILFGTRYFTPREHAIRNILLCGDFSKVQEFIEHVEKQKEWGINITGILSRRNSWSSDKQSLFDIPVLGSMSDLEQILRKIVIDEVIFTFEKQNVPDMENWILICEKMGVTACIVADFFKVLFAKTYIESLYGLPLLTYSTVPYNYSELLFKRVIDIIGSLAGLIILSPLFLILTLAIKFNSRGSVFYKQLRLGQNGRKFVMYKFRSMIIEADQMRQNLESENEMHGPVFKIKNDPRVTRVGKLLRKYSLDEIPQIINVLQGEMSLVGPRPPIPEEVDQYDLWQRRRLSMKPGLTCLWQISGRNKIDFEEWMRLDLEYIDNWSLWLDFWIMMRTIPAILSARGAS</sequence>
<comment type="caution">
    <text evidence="9">The sequence shown here is derived from an EMBL/GenBank/DDBJ whole genome shotgun (WGS) entry which is preliminary data.</text>
</comment>
<evidence type="ECO:0000259" key="8">
    <source>
        <dbReference type="Pfam" id="PF02397"/>
    </source>
</evidence>
<accession>A0ABV6Z187</accession>
<keyword evidence="4 7" id="KW-0812">Transmembrane</keyword>
<dbReference type="InterPro" id="IPR017475">
    <property type="entry name" value="EPS_sugar_tfrase"/>
</dbReference>
<dbReference type="Gene3D" id="3.40.50.720">
    <property type="entry name" value="NAD(P)-binding Rossmann-like Domain"/>
    <property type="match status" value="1"/>
</dbReference>
<keyword evidence="3 9" id="KW-0808">Transferase</keyword>
<evidence type="ECO:0000256" key="5">
    <source>
        <dbReference type="ARBA" id="ARBA00022989"/>
    </source>
</evidence>
<keyword evidence="6 7" id="KW-0472">Membrane</keyword>
<reference evidence="9 10" key="1">
    <citation type="submission" date="2024-09" db="EMBL/GenBank/DDBJ databases">
        <title>Laminarin stimulates single cell rates of sulfate reduction while oxygen inhibits transcriptomic activity in coastal marine sediment.</title>
        <authorList>
            <person name="Lindsay M."/>
            <person name="Orcutt B."/>
            <person name="Emerson D."/>
            <person name="Stepanauskas R."/>
            <person name="D'Angelo T."/>
        </authorList>
    </citation>
    <scope>NUCLEOTIDE SEQUENCE [LARGE SCALE GENOMIC DNA]</scope>
    <source>
        <strain evidence="9">SAG AM-311-K15</strain>
    </source>
</reference>
<dbReference type="InterPro" id="IPR003362">
    <property type="entry name" value="Bact_transf"/>
</dbReference>
<gene>
    <name evidence="9" type="ORF">ACFL27_18655</name>
</gene>
<evidence type="ECO:0000256" key="4">
    <source>
        <dbReference type="ARBA" id="ARBA00022692"/>
    </source>
</evidence>
<name>A0ABV6Z187_UNCC1</name>
<evidence type="ECO:0000313" key="9">
    <source>
        <dbReference type="EMBL" id="MFC1852221.1"/>
    </source>
</evidence>
<evidence type="ECO:0000256" key="7">
    <source>
        <dbReference type="SAM" id="Phobius"/>
    </source>
</evidence>
<dbReference type="Pfam" id="PF02397">
    <property type="entry name" value="Bac_transf"/>
    <property type="match status" value="1"/>
</dbReference>
<keyword evidence="10" id="KW-1185">Reference proteome</keyword>
<feature type="transmembrane region" description="Helical" evidence="7">
    <location>
        <begin position="12"/>
        <end position="29"/>
    </location>
</feature>
<evidence type="ECO:0000256" key="2">
    <source>
        <dbReference type="ARBA" id="ARBA00006464"/>
    </source>
</evidence>
<feature type="domain" description="Bacterial sugar transferase" evidence="8">
    <location>
        <begin position="282"/>
        <end position="469"/>
    </location>
</feature>
<comment type="similarity">
    <text evidence="2">Belongs to the bacterial sugar transferase family.</text>
</comment>
<feature type="transmembrane region" description="Helical" evidence="7">
    <location>
        <begin position="82"/>
        <end position="106"/>
    </location>
</feature>
<proteinExistence type="inferred from homology"/>
<dbReference type="Proteomes" id="UP001594351">
    <property type="component" value="Unassembled WGS sequence"/>
</dbReference>
<feature type="transmembrane region" description="Helical" evidence="7">
    <location>
        <begin position="112"/>
        <end position="134"/>
    </location>
</feature>
<dbReference type="EMBL" id="JBHPBY010000283">
    <property type="protein sequence ID" value="MFC1852221.1"/>
    <property type="molecule type" value="Genomic_DNA"/>
</dbReference>
<protein>
    <submittedName>
        <fullName evidence="9">Sugar transferase</fullName>
        <ecNumber evidence="9">2.7.8.-</ecNumber>
    </submittedName>
</protein>
<dbReference type="PANTHER" id="PTHR30576:SF10">
    <property type="entry name" value="SLL5057 PROTEIN"/>
    <property type="match status" value="1"/>
</dbReference>